<dbReference type="PANTHER" id="PTHR21490">
    <property type="entry name" value="ENKURIN-RELATED"/>
    <property type="match status" value="1"/>
</dbReference>
<dbReference type="EMBL" id="NWUJ01000013">
    <property type="protein sequence ID" value="PFH31757.1"/>
    <property type="molecule type" value="Genomic_DNA"/>
</dbReference>
<organism evidence="7 8">
    <name type="scientific">Besnoitia besnoiti</name>
    <name type="common">Apicomplexan protozoan</name>
    <dbReference type="NCBI Taxonomy" id="94643"/>
    <lineage>
        <taxon>Eukaryota</taxon>
        <taxon>Sar</taxon>
        <taxon>Alveolata</taxon>
        <taxon>Apicomplexa</taxon>
        <taxon>Conoidasida</taxon>
        <taxon>Coccidia</taxon>
        <taxon>Eucoccidiorida</taxon>
        <taxon>Eimeriorina</taxon>
        <taxon>Sarcocystidae</taxon>
        <taxon>Besnoitia</taxon>
    </lineage>
</organism>
<dbReference type="OrthoDB" id="2123594at2759"/>
<protein>
    <submittedName>
        <fullName evidence="7">Putative enkurin</fullName>
    </submittedName>
</protein>
<dbReference type="Proteomes" id="UP000224006">
    <property type="component" value="Chromosome XII"/>
</dbReference>
<dbReference type="KEGG" id="bbes:BESB_022490"/>
<keyword evidence="8" id="KW-1185">Reference proteome</keyword>
<accession>A0A2A9M7X8</accession>
<dbReference type="PANTHER" id="PTHR21490:SF0">
    <property type="entry name" value="ENKURIN"/>
    <property type="match status" value="1"/>
</dbReference>
<dbReference type="GO" id="GO:0005929">
    <property type="term" value="C:cilium"/>
    <property type="evidence" value="ECO:0007669"/>
    <property type="project" value="UniProtKB-SubCell"/>
</dbReference>
<evidence type="ECO:0000256" key="5">
    <source>
        <dbReference type="ARBA" id="ARBA00023273"/>
    </source>
</evidence>
<sequence>MGISSACDRVTANAIDNILSRPRKTSQDALDWTCKPDYGRVPQYLQDVKKTLDLEYAYLESLRNSTKTAGAGPPGTTQVRVMPDHEKCALLAALKRRWDALNLEYQSTTHIMNLDTIGKARRKENFEEQLAAIEKFIIKASKKTVVVTNV</sequence>
<proteinExistence type="predicted"/>
<evidence type="ECO:0000313" key="8">
    <source>
        <dbReference type="Proteomes" id="UP000224006"/>
    </source>
</evidence>
<name>A0A2A9M7X8_BESBE</name>
<dbReference type="VEuPathDB" id="ToxoDB:BESB_022490"/>
<dbReference type="RefSeq" id="XP_029215766.1">
    <property type="nucleotide sequence ID" value="XM_029360951.1"/>
</dbReference>
<dbReference type="InterPro" id="IPR052102">
    <property type="entry name" value="Enkurin_domain-protein"/>
</dbReference>
<dbReference type="PROSITE" id="PS51665">
    <property type="entry name" value="ENKURIN"/>
    <property type="match status" value="1"/>
</dbReference>
<comment type="subcellular location">
    <subcellularLocation>
        <location evidence="1">Cell projection</location>
        <location evidence="1">Cilium</location>
    </subcellularLocation>
    <subcellularLocation>
        <location evidence="2">Cytoplasm</location>
        <location evidence="2">Cytoskeleton</location>
    </subcellularLocation>
</comment>
<feature type="domain" description="Enkurin" evidence="6">
    <location>
        <begin position="54"/>
        <end position="148"/>
    </location>
</feature>
<dbReference type="STRING" id="94643.A0A2A9M7X8"/>
<evidence type="ECO:0000256" key="1">
    <source>
        <dbReference type="ARBA" id="ARBA00004138"/>
    </source>
</evidence>
<dbReference type="GO" id="GO:0005856">
    <property type="term" value="C:cytoskeleton"/>
    <property type="evidence" value="ECO:0007669"/>
    <property type="project" value="UniProtKB-SubCell"/>
</dbReference>
<dbReference type="GeneID" id="40307309"/>
<gene>
    <name evidence="7" type="ORF">BESB_022490</name>
</gene>
<keyword evidence="4" id="KW-0206">Cytoskeleton</keyword>
<evidence type="ECO:0000256" key="4">
    <source>
        <dbReference type="ARBA" id="ARBA00023212"/>
    </source>
</evidence>
<dbReference type="GO" id="GO:0005516">
    <property type="term" value="F:calmodulin binding"/>
    <property type="evidence" value="ECO:0007669"/>
    <property type="project" value="TreeGrafter"/>
</dbReference>
<reference evidence="7 8" key="1">
    <citation type="submission" date="2017-09" db="EMBL/GenBank/DDBJ databases">
        <title>Genome sequencing of Besnoitia besnoiti strain Bb-Ger1.</title>
        <authorList>
            <person name="Schares G."/>
            <person name="Venepally P."/>
            <person name="Lorenzi H.A."/>
        </authorList>
    </citation>
    <scope>NUCLEOTIDE SEQUENCE [LARGE SCALE GENOMIC DNA]</scope>
    <source>
        <strain evidence="7 8">Bb-Ger1</strain>
    </source>
</reference>
<keyword evidence="3" id="KW-0963">Cytoplasm</keyword>
<dbReference type="Pfam" id="PF13864">
    <property type="entry name" value="Enkurin"/>
    <property type="match status" value="1"/>
</dbReference>
<dbReference type="AlphaFoldDB" id="A0A2A9M7X8"/>
<evidence type="ECO:0000259" key="6">
    <source>
        <dbReference type="PROSITE" id="PS51665"/>
    </source>
</evidence>
<evidence type="ECO:0000256" key="2">
    <source>
        <dbReference type="ARBA" id="ARBA00004245"/>
    </source>
</evidence>
<dbReference type="InterPro" id="IPR027012">
    <property type="entry name" value="Enkurin_dom"/>
</dbReference>
<comment type="caution">
    <text evidence="7">The sequence shown here is derived from an EMBL/GenBank/DDBJ whole genome shotgun (WGS) entry which is preliminary data.</text>
</comment>
<evidence type="ECO:0000313" key="7">
    <source>
        <dbReference type="EMBL" id="PFH31757.1"/>
    </source>
</evidence>
<evidence type="ECO:0000256" key="3">
    <source>
        <dbReference type="ARBA" id="ARBA00022490"/>
    </source>
</evidence>
<keyword evidence="5" id="KW-0966">Cell projection</keyword>